<gene>
    <name evidence="1" type="ORF">MSG28_008451</name>
</gene>
<sequence length="76" mass="8514">MIRALTSRRWSLRRDSGRTGVMADGVKRFSNGVRGPGDELAVGLQQDRATTMRKAQDRSEWRALGEAYVQQLTSFG</sequence>
<protein>
    <submittedName>
        <fullName evidence="1">Uncharacterized protein</fullName>
    </submittedName>
</protein>
<accession>A0ACC0J689</accession>
<dbReference type="EMBL" id="CM046114">
    <property type="protein sequence ID" value="KAI8419800.1"/>
    <property type="molecule type" value="Genomic_DNA"/>
</dbReference>
<reference evidence="1 2" key="1">
    <citation type="journal article" date="2022" name="Genome Biol. Evol.">
        <title>The Spruce Budworm Genome: Reconstructing the Evolutionary History of Antifreeze Proteins.</title>
        <authorList>
            <person name="Beliveau C."/>
            <person name="Gagne P."/>
            <person name="Picq S."/>
            <person name="Vernygora O."/>
            <person name="Keeling C.I."/>
            <person name="Pinkney K."/>
            <person name="Doucet D."/>
            <person name="Wen F."/>
            <person name="Johnston J.S."/>
            <person name="Maaroufi H."/>
            <person name="Boyle B."/>
            <person name="Laroche J."/>
            <person name="Dewar K."/>
            <person name="Juretic N."/>
            <person name="Blackburn G."/>
            <person name="Nisole A."/>
            <person name="Brunet B."/>
            <person name="Brandao M."/>
            <person name="Lumley L."/>
            <person name="Duan J."/>
            <person name="Quan G."/>
            <person name="Lucarotti C.J."/>
            <person name="Roe A.D."/>
            <person name="Sperling F.A.H."/>
            <person name="Levesque R.C."/>
            <person name="Cusson M."/>
        </authorList>
    </citation>
    <scope>NUCLEOTIDE SEQUENCE [LARGE SCALE GENOMIC DNA]</scope>
    <source>
        <strain evidence="1">Glfc:IPQL:Cfum</strain>
    </source>
</reference>
<organism evidence="1 2">
    <name type="scientific">Choristoneura fumiferana</name>
    <name type="common">Spruce budworm moth</name>
    <name type="synonym">Archips fumiferana</name>
    <dbReference type="NCBI Taxonomy" id="7141"/>
    <lineage>
        <taxon>Eukaryota</taxon>
        <taxon>Metazoa</taxon>
        <taxon>Ecdysozoa</taxon>
        <taxon>Arthropoda</taxon>
        <taxon>Hexapoda</taxon>
        <taxon>Insecta</taxon>
        <taxon>Pterygota</taxon>
        <taxon>Neoptera</taxon>
        <taxon>Endopterygota</taxon>
        <taxon>Lepidoptera</taxon>
        <taxon>Glossata</taxon>
        <taxon>Ditrysia</taxon>
        <taxon>Tortricoidea</taxon>
        <taxon>Tortricidae</taxon>
        <taxon>Tortricinae</taxon>
        <taxon>Choristoneura</taxon>
    </lineage>
</organism>
<keyword evidence="2" id="KW-1185">Reference proteome</keyword>
<comment type="caution">
    <text evidence="1">The sequence shown here is derived from an EMBL/GenBank/DDBJ whole genome shotgun (WGS) entry which is preliminary data.</text>
</comment>
<proteinExistence type="predicted"/>
<dbReference type="Proteomes" id="UP001064048">
    <property type="component" value="Chromosome 14"/>
</dbReference>
<name>A0ACC0J689_CHOFU</name>
<evidence type="ECO:0000313" key="1">
    <source>
        <dbReference type="EMBL" id="KAI8419800.1"/>
    </source>
</evidence>
<evidence type="ECO:0000313" key="2">
    <source>
        <dbReference type="Proteomes" id="UP001064048"/>
    </source>
</evidence>